<accession>A0A6G1LM84</accession>
<keyword evidence="2" id="KW-1185">Reference proteome</keyword>
<proteinExistence type="predicted"/>
<dbReference type="Proteomes" id="UP000799436">
    <property type="component" value="Unassembled WGS sequence"/>
</dbReference>
<protein>
    <submittedName>
        <fullName evidence="1">Uncharacterized protein</fullName>
    </submittedName>
</protein>
<dbReference type="EMBL" id="ML995809">
    <property type="protein sequence ID" value="KAF2774073.1"/>
    <property type="molecule type" value="Genomic_DNA"/>
</dbReference>
<evidence type="ECO:0000313" key="1">
    <source>
        <dbReference type="EMBL" id="KAF2774073.1"/>
    </source>
</evidence>
<reference evidence="1" key="1">
    <citation type="journal article" date="2020" name="Stud. Mycol.">
        <title>101 Dothideomycetes genomes: a test case for predicting lifestyles and emergence of pathogens.</title>
        <authorList>
            <person name="Haridas S."/>
            <person name="Albert R."/>
            <person name="Binder M."/>
            <person name="Bloem J."/>
            <person name="Labutti K."/>
            <person name="Salamov A."/>
            <person name="Andreopoulos B."/>
            <person name="Baker S."/>
            <person name="Barry K."/>
            <person name="Bills G."/>
            <person name="Bluhm B."/>
            <person name="Cannon C."/>
            <person name="Castanera R."/>
            <person name="Culley D."/>
            <person name="Daum C."/>
            <person name="Ezra D."/>
            <person name="Gonzalez J."/>
            <person name="Henrissat B."/>
            <person name="Kuo A."/>
            <person name="Liang C."/>
            <person name="Lipzen A."/>
            <person name="Lutzoni F."/>
            <person name="Magnuson J."/>
            <person name="Mondo S."/>
            <person name="Nolan M."/>
            <person name="Ohm R."/>
            <person name="Pangilinan J."/>
            <person name="Park H.-J."/>
            <person name="Ramirez L."/>
            <person name="Alfaro M."/>
            <person name="Sun H."/>
            <person name="Tritt A."/>
            <person name="Yoshinaga Y."/>
            <person name="Zwiers L.-H."/>
            <person name="Turgeon B."/>
            <person name="Goodwin S."/>
            <person name="Spatafora J."/>
            <person name="Crous P."/>
            <person name="Grigoriev I."/>
        </authorList>
    </citation>
    <scope>NUCLEOTIDE SEQUENCE</scope>
    <source>
        <strain evidence="1">CBS 116005</strain>
    </source>
</reference>
<evidence type="ECO:0000313" key="2">
    <source>
        <dbReference type="Proteomes" id="UP000799436"/>
    </source>
</evidence>
<gene>
    <name evidence="1" type="ORF">EJ03DRAFT_75352</name>
</gene>
<dbReference type="AlphaFoldDB" id="A0A6G1LM84"/>
<organism evidence="1 2">
    <name type="scientific">Teratosphaeria nubilosa</name>
    <dbReference type="NCBI Taxonomy" id="161662"/>
    <lineage>
        <taxon>Eukaryota</taxon>
        <taxon>Fungi</taxon>
        <taxon>Dikarya</taxon>
        <taxon>Ascomycota</taxon>
        <taxon>Pezizomycotina</taxon>
        <taxon>Dothideomycetes</taxon>
        <taxon>Dothideomycetidae</taxon>
        <taxon>Mycosphaerellales</taxon>
        <taxon>Teratosphaeriaceae</taxon>
        <taxon>Teratosphaeria</taxon>
    </lineage>
</organism>
<sequence>MFQITIEARSKPFGQGRLHQIYHLALDEEFLQTRTSRYVYRWGGHLSVHTLEFLTYLYRCFILQCGRGGYRRVIVRSTGMCLHVASTCSINGIDTGTHACLLHHLGTRYLPQGPLSSKSLWRVQLGHCLARHCTLIKQQLQLPTVPRRRLHLDYHLLEWSKATTTRDSRFRNPKVHVGERKEGRSGPIPAFASLLQQQSPAILIGNG</sequence>
<name>A0A6G1LM84_9PEZI</name>